<evidence type="ECO:0000256" key="3">
    <source>
        <dbReference type="ARBA" id="ARBA00023274"/>
    </source>
</evidence>
<evidence type="ECO:0000256" key="4">
    <source>
        <dbReference type="ARBA" id="ARBA00035204"/>
    </source>
</evidence>
<dbReference type="GO" id="GO:0003735">
    <property type="term" value="F:structural constituent of ribosome"/>
    <property type="evidence" value="ECO:0007669"/>
    <property type="project" value="InterPro"/>
</dbReference>
<dbReference type="eggNOG" id="COG0255">
    <property type="taxonomic scope" value="Bacteria"/>
</dbReference>
<evidence type="ECO:0000313" key="7">
    <source>
        <dbReference type="Proteomes" id="UP000011721"/>
    </source>
</evidence>
<dbReference type="Gene3D" id="1.10.287.310">
    <property type="match status" value="1"/>
</dbReference>
<dbReference type="HAMAP" id="MF_00374">
    <property type="entry name" value="Ribosomal_uL29"/>
    <property type="match status" value="1"/>
</dbReference>
<dbReference type="HOGENOM" id="CLU_158491_5_2_7"/>
<dbReference type="PANTHER" id="PTHR10916">
    <property type="entry name" value="60S RIBOSOMAL PROTEIN L35/50S RIBOSOMAL PROTEIN L29"/>
    <property type="match status" value="1"/>
</dbReference>
<dbReference type="InterPro" id="IPR036049">
    <property type="entry name" value="Ribosomal_uL29_sf"/>
</dbReference>
<keyword evidence="7" id="KW-1185">Reference proteome</keyword>
<organism evidence="6 7">
    <name type="scientific">Desulfocapsa sulfexigens (strain DSM 10523 / SB164P1)</name>
    <dbReference type="NCBI Taxonomy" id="1167006"/>
    <lineage>
        <taxon>Bacteria</taxon>
        <taxon>Pseudomonadati</taxon>
        <taxon>Thermodesulfobacteriota</taxon>
        <taxon>Desulfobulbia</taxon>
        <taxon>Desulfobulbales</taxon>
        <taxon>Desulfocapsaceae</taxon>
        <taxon>Desulfocapsa</taxon>
    </lineage>
</organism>
<comment type="similarity">
    <text evidence="1 5">Belongs to the universal ribosomal protein uL29 family.</text>
</comment>
<dbReference type="OrthoDB" id="9815192at2"/>
<dbReference type="GO" id="GO:0006412">
    <property type="term" value="P:translation"/>
    <property type="evidence" value="ECO:0007669"/>
    <property type="project" value="UniProtKB-UniRule"/>
</dbReference>
<protein>
    <recommendedName>
        <fullName evidence="4 5">Large ribosomal subunit protein uL29</fullName>
    </recommendedName>
</protein>
<dbReference type="InterPro" id="IPR050063">
    <property type="entry name" value="Ribosomal_protein_uL29"/>
</dbReference>
<dbReference type="Proteomes" id="UP000011721">
    <property type="component" value="Chromosome"/>
</dbReference>
<reference evidence="7" key="1">
    <citation type="journal article" date="2013" name="Stand. Genomic Sci.">
        <title>Complete genome sequence of Desulfocapsa sulfexigens, a marine deltaproteobacterium specialized in disproportionating inorganic sulfur compounds.</title>
        <authorList>
            <person name="Finster K.W."/>
            <person name="Kjeldsen K.U."/>
            <person name="Kube M."/>
            <person name="Reinhardt R."/>
            <person name="Mussmann M."/>
            <person name="Amann R."/>
            <person name="Schreiber L."/>
        </authorList>
    </citation>
    <scope>NUCLEOTIDE SEQUENCE [LARGE SCALE GENOMIC DNA]</scope>
    <source>
        <strain evidence="7">DSM 10523 / SB164P1</strain>
    </source>
</reference>
<dbReference type="RefSeq" id="WP_015404289.1">
    <property type="nucleotide sequence ID" value="NC_020304.1"/>
</dbReference>
<accession>M1NG13</accession>
<dbReference type="CDD" id="cd00427">
    <property type="entry name" value="Ribosomal_L29_HIP"/>
    <property type="match status" value="1"/>
</dbReference>
<evidence type="ECO:0000256" key="2">
    <source>
        <dbReference type="ARBA" id="ARBA00022980"/>
    </source>
</evidence>
<keyword evidence="3 5" id="KW-0687">Ribonucleoprotein</keyword>
<evidence type="ECO:0000256" key="5">
    <source>
        <dbReference type="HAMAP-Rule" id="MF_00374"/>
    </source>
</evidence>
<dbReference type="Pfam" id="PF00831">
    <property type="entry name" value="Ribosomal_L29"/>
    <property type="match status" value="1"/>
</dbReference>
<dbReference type="PANTHER" id="PTHR10916:SF0">
    <property type="entry name" value="LARGE RIBOSOMAL SUBUNIT PROTEIN UL29C"/>
    <property type="match status" value="1"/>
</dbReference>
<name>M1NG13_DESSD</name>
<dbReference type="SUPFAM" id="SSF46561">
    <property type="entry name" value="Ribosomal protein L29 (L29p)"/>
    <property type="match status" value="1"/>
</dbReference>
<dbReference type="InterPro" id="IPR001854">
    <property type="entry name" value="Ribosomal_uL29"/>
</dbReference>
<evidence type="ECO:0000313" key="6">
    <source>
        <dbReference type="EMBL" id="AGF78599.1"/>
    </source>
</evidence>
<dbReference type="KEGG" id="dsf:UWK_02055"/>
<dbReference type="EMBL" id="CP003985">
    <property type="protein sequence ID" value="AGF78599.1"/>
    <property type="molecule type" value="Genomic_DNA"/>
</dbReference>
<proteinExistence type="inferred from homology"/>
<dbReference type="InterPro" id="IPR018254">
    <property type="entry name" value="Ribosomal_uL29_CS"/>
</dbReference>
<evidence type="ECO:0000256" key="1">
    <source>
        <dbReference type="ARBA" id="ARBA00009254"/>
    </source>
</evidence>
<sequence>MKMSELRSMSEDDLQKKLVEMKEEISNLSFQHKIRPLENTSVLKQLRKDIARINTLFNEN</sequence>
<dbReference type="PROSITE" id="PS00579">
    <property type="entry name" value="RIBOSOMAL_L29"/>
    <property type="match status" value="1"/>
</dbReference>
<dbReference type="STRING" id="1167006.UWK_02055"/>
<dbReference type="NCBIfam" id="TIGR00012">
    <property type="entry name" value="L29"/>
    <property type="match status" value="1"/>
</dbReference>
<dbReference type="AlphaFoldDB" id="M1NG13"/>
<keyword evidence="2 5" id="KW-0689">Ribosomal protein</keyword>
<dbReference type="GO" id="GO:0022625">
    <property type="term" value="C:cytosolic large ribosomal subunit"/>
    <property type="evidence" value="ECO:0007669"/>
    <property type="project" value="TreeGrafter"/>
</dbReference>
<gene>
    <name evidence="5" type="primary">rpmC</name>
    <name evidence="6" type="ordered locus">UWK_02055</name>
</gene>